<evidence type="ECO:0000256" key="1">
    <source>
        <dbReference type="ARBA" id="ARBA00023015"/>
    </source>
</evidence>
<evidence type="ECO:0000256" key="2">
    <source>
        <dbReference type="ARBA" id="ARBA00023125"/>
    </source>
</evidence>
<feature type="transmembrane region" description="Helical" evidence="4">
    <location>
        <begin position="32"/>
        <end position="60"/>
    </location>
</feature>
<dbReference type="Proteomes" id="UP001501411">
    <property type="component" value="Unassembled WGS sequence"/>
</dbReference>
<sequence>MVISYWIALLGQLWVISLIIKQHNKSSDVKRIILLLLECVSLHLLAIVLNIGIPFGLLYGPLVRKAYFKRNGLESKINSKLTNIHLIPFYFFSLLYTGLCLFNIANWDTYTVMVPFYYMGYWWAMTLSLFFYPLSILFVRFKEKFELYELEDRLLDMLVFLCLAVSFPLGLFSLNSLGERNWGFRLDIMIYGILLFALFLMAYYLFVTKILKQKFPEVIGQLVETPNAMELSDEFKGISSSVEAQKIYDCLQDEQLYLKPNISLEILAERVDLPKYICSKLLNEEIGKSFYQLIAEYRIEHAIKLMESDESKRYTIEWLAHASGFSSKTSFNRYFKAYKGCVPSEYQKKRH</sequence>
<protein>
    <recommendedName>
        <fullName evidence="5">HTH araC/xylS-type domain-containing protein</fullName>
    </recommendedName>
</protein>
<evidence type="ECO:0000259" key="5">
    <source>
        <dbReference type="PROSITE" id="PS01124"/>
    </source>
</evidence>
<gene>
    <name evidence="6" type="ORF">GCM10023231_02990</name>
</gene>
<proteinExistence type="predicted"/>
<feature type="transmembrane region" description="Helical" evidence="4">
    <location>
        <begin position="120"/>
        <end position="141"/>
    </location>
</feature>
<feature type="transmembrane region" description="Helical" evidence="4">
    <location>
        <begin position="81"/>
        <end position="105"/>
    </location>
</feature>
<feature type="transmembrane region" description="Helical" evidence="4">
    <location>
        <begin position="153"/>
        <end position="176"/>
    </location>
</feature>
<keyword evidence="4" id="KW-0812">Transmembrane</keyword>
<dbReference type="SMART" id="SM00342">
    <property type="entry name" value="HTH_ARAC"/>
    <property type="match status" value="1"/>
</dbReference>
<evidence type="ECO:0000313" key="6">
    <source>
        <dbReference type="EMBL" id="GAA4779622.1"/>
    </source>
</evidence>
<keyword evidence="2" id="KW-0238">DNA-binding</keyword>
<dbReference type="EMBL" id="BAABIQ010000003">
    <property type="protein sequence ID" value="GAA4779622.1"/>
    <property type="molecule type" value="Genomic_DNA"/>
</dbReference>
<dbReference type="RefSeq" id="WP_345229917.1">
    <property type="nucleotide sequence ID" value="NZ_BAABIQ010000003.1"/>
</dbReference>
<accession>A0ABP9ADI1</accession>
<evidence type="ECO:0000256" key="3">
    <source>
        <dbReference type="ARBA" id="ARBA00023163"/>
    </source>
</evidence>
<keyword evidence="4" id="KW-1133">Transmembrane helix</keyword>
<feature type="transmembrane region" description="Helical" evidence="4">
    <location>
        <begin position="5"/>
        <end position="20"/>
    </location>
</feature>
<organism evidence="6 7">
    <name type="scientific">Olivibacter ginsenosidimutans</name>
    <dbReference type="NCBI Taxonomy" id="1176537"/>
    <lineage>
        <taxon>Bacteria</taxon>
        <taxon>Pseudomonadati</taxon>
        <taxon>Bacteroidota</taxon>
        <taxon>Sphingobacteriia</taxon>
        <taxon>Sphingobacteriales</taxon>
        <taxon>Sphingobacteriaceae</taxon>
        <taxon>Olivibacter</taxon>
    </lineage>
</organism>
<dbReference type="PROSITE" id="PS01124">
    <property type="entry name" value="HTH_ARAC_FAMILY_2"/>
    <property type="match status" value="1"/>
</dbReference>
<evidence type="ECO:0000256" key="4">
    <source>
        <dbReference type="SAM" id="Phobius"/>
    </source>
</evidence>
<keyword evidence="1" id="KW-0805">Transcription regulation</keyword>
<feature type="domain" description="HTH araC/xylS-type" evidence="5">
    <location>
        <begin position="245"/>
        <end position="349"/>
    </location>
</feature>
<dbReference type="Gene3D" id="1.10.10.60">
    <property type="entry name" value="Homeodomain-like"/>
    <property type="match status" value="1"/>
</dbReference>
<reference evidence="7" key="1">
    <citation type="journal article" date="2019" name="Int. J. Syst. Evol. Microbiol.">
        <title>The Global Catalogue of Microorganisms (GCM) 10K type strain sequencing project: providing services to taxonomists for standard genome sequencing and annotation.</title>
        <authorList>
            <consortium name="The Broad Institute Genomics Platform"/>
            <consortium name="The Broad Institute Genome Sequencing Center for Infectious Disease"/>
            <person name="Wu L."/>
            <person name="Ma J."/>
        </authorList>
    </citation>
    <scope>NUCLEOTIDE SEQUENCE [LARGE SCALE GENOMIC DNA]</scope>
    <source>
        <strain evidence="7">JCM 18200</strain>
    </source>
</reference>
<evidence type="ECO:0000313" key="7">
    <source>
        <dbReference type="Proteomes" id="UP001501411"/>
    </source>
</evidence>
<dbReference type="Pfam" id="PF12833">
    <property type="entry name" value="HTH_18"/>
    <property type="match status" value="1"/>
</dbReference>
<keyword evidence="3" id="KW-0804">Transcription</keyword>
<dbReference type="PANTHER" id="PTHR43280">
    <property type="entry name" value="ARAC-FAMILY TRANSCRIPTIONAL REGULATOR"/>
    <property type="match status" value="1"/>
</dbReference>
<comment type="caution">
    <text evidence="6">The sequence shown here is derived from an EMBL/GenBank/DDBJ whole genome shotgun (WGS) entry which is preliminary data.</text>
</comment>
<name>A0ABP9ADI1_9SPHI</name>
<dbReference type="PANTHER" id="PTHR43280:SF2">
    <property type="entry name" value="HTH-TYPE TRANSCRIPTIONAL REGULATOR EXSA"/>
    <property type="match status" value="1"/>
</dbReference>
<dbReference type="SUPFAM" id="SSF46689">
    <property type="entry name" value="Homeodomain-like"/>
    <property type="match status" value="1"/>
</dbReference>
<dbReference type="InterPro" id="IPR009057">
    <property type="entry name" value="Homeodomain-like_sf"/>
</dbReference>
<feature type="transmembrane region" description="Helical" evidence="4">
    <location>
        <begin position="188"/>
        <end position="206"/>
    </location>
</feature>
<dbReference type="InterPro" id="IPR018060">
    <property type="entry name" value="HTH_AraC"/>
</dbReference>
<keyword evidence="7" id="KW-1185">Reference proteome</keyword>
<keyword evidence="4" id="KW-0472">Membrane</keyword>